<reference evidence="3" key="1">
    <citation type="submission" date="2020-08" db="EMBL/GenBank/DDBJ databases">
        <title>Lewinella bacteria from marine environments.</title>
        <authorList>
            <person name="Zhong Y."/>
        </authorList>
    </citation>
    <scope>NUCLEOTIDE SEQUENCE</scope>
    <source>
        <strain evidence="3">KCTC 42187</strain>
    </source>
</reference>
<accession>A0A923PMZ4</accession>
<organism evidence="3 4">
    <name type="scientific">Neolewinella lacunae</name>
    <dbReference type="NCBI Taxonomy" id="1517758"/>
    <lineage>
        <taxon>Bacteria</taxon>
        <taxon>Pseudomonadati</taxon>
        <taxon>Bacteroidota</taxon>
        <taxon>Saprospiria</taxon>
        <taxon>Saprospirales</taxon>
        <taxon>Lewinellaceae</taxon>
        <taxon>Neolewinella</taxon>
    </lineage>
</organism>
<dbReference type="PANTHER" id="PTHR30041">
    <property type="entry name" value="ARSENATE REDUCTASE"/>
    <property type="match status" value="1"/>
</dbReference>
<dbReference type="InterPro" id="IPR036249">
    <property type="entry name" value="Thioredoxin-like_sf"/>
</dbReference>
<dbReference type="RefSeq" id="WP_187468440.1">
    <property type="nucleotide sequence ID" value="NZ_JACSIT010000152.1"/>
</dbReference>
<keyword evidence="4" id="KW-1185">Reference proteome</keyword>
<dbReference type="EMBL" id="JACSIT010000152">
    <property type="protein sequence ID" value="MBC6996434.1"/>
    <property type="molecule type" value="Genomic_DNA"/>
</dbReference>
<dbReference type="Gene3D" id="3.40.30.10">
    <property type="entry name" value="Glutaredoxin"/>
    <property type="match status" value="1"/>
</dbReference>
<sequence length="118" mass="13165">MAKMYQLSTCNTCQRILRELGEQPDLEVSNIKETPITAAELDRMAELAGSYEALFNRRAQKFRALGLAGQKLEEADYRRLILEEYTFLKRPVTIVGDQIFIGNAKQAVAGTAAALAKK</sequence>
<comment type="caution">
    <text evidence="3">The sequence shown here is derived from an EMBL/GenBank/DDBJ whole genome shotgun (WGS) entry which is preliminary data.</text>
</comment>
<gene>
    <name evidence="3" type="ORF">H9S92_19840</name>
</gene>
<evidence type="ECO:0000313" key="3">
    <source>
        <dbReference type="EMBL" id="MBC6996434.1"/>
    </source>
</evidence>
<dbReference type="SUPFAM" id="SSF52833">
    <property type="entry name" value="Thioredoxin-like"/>
    <property type="match status" value="1"/>
</dbReference>
<dbReference type="AlphaFoldDB" id="A0A923PMZ4"/>
<evidence type="ECO:0000256" key="1">
    <source>
        <dbReference type="ARBA" id="ARBA00007198"/>
    </source>
</evidence>
<evidence type="ECO:0000313" key="4">
    <source>
        <dbReference type="Proteomes" id="UP000650081"/>
    </source>
</evidence>
<comment type="similarity">
    <text evidence="1 2">Belongs to the ArsC family.</text>
</comment>
<proteinExistence type="inferred from homology"/>
<evidence type="ECO:0000256" key="2">
    <source>
        <dbReference type="PROSITE-ProRule" id="PRU01282"/>
    </source>
</evidence>
<dbReference type="Proteomes" id="UP000650081">
    <property type="component" value="Unassembled WGS sequence"/>
</dbReference>
<dbReference type="Pfam" id="PF03960">
    <property type="entry name" value="ArsC"/>
    <property type="match status" value="1"/>
</dbReference>
<dbReference type="PANTHER" id="PTHR30041:SF8">
    <property type="entry name" value="PROTEIN YFFB"/>
    <property type="match status" value="1"/>
</dbReference>
<dbReference type="InterPro" id="IPR006660">
    <property type="entry name" value="Arsenate_reductase-like"/>
</dbReference>
<name>A0A923PMZ4_9BACT</name>
<dbReference type="PROSITE" id="PS51353">
    <property type="entry name" value="ARSC"/>
    <property type="match status" value="1"/>
</dbReference>
<protein>
    <submittedName>
        <fullName evidence="3">Arsenate reductase</fullName>
    </submittedName>
</protein>